<comment type="similarity">
    <text evidence="2">Belongs to the Iojap/RsfS family.</text>
</comment>
<dbReference type="AlphaFoldDB" id="T1IN47"/>
<evidence type="ECO:0000313" key="7">
    <source>
        <dbReference type="EnsemblMetazoa" id="SMAR002417-PA"/>
    </source>
</evidence>
<dbReference type="Pfam" id="PF02410">
    <property type="entry name" value="RsfS"/>
    <property type="match status" value="1"/>
</dbReference>
<feature type="region of interest" description="Disordered" evidence="6">
    <location>
        <begin position="47"/>
        <end position="70"/>
    </location>
</feature>
<reference evidence="8" key="1">
    <citation type="submission" date="2011-05" db="EMBL/GenBank/DDBJ databases">
        <authorList>
            <person name="Richards S.R."/>
            <person name="Qu J."/>
            <person name="Jiang H."/>
            <person name="Jhangiani S.N."/>
            <person name="Agravi P."/>
            <person name="Goodspeed R."/>
            <person name="Gross S."/>
            <person name="Mandapat C."/>
            <person name="Jackson L."/>
            <person name="Mathew T."/>
            <person name="Pu L."/>
            <person name="Thornton R."/>
            <person name="Saada N."/>
            <person name="Wilczek-Boney K.B."/>
            <person name="Lee S."/>
            <person name="Kovar C."/>
            <person name="Wu Y."/>
            <person name="Scherer S.E."/>
            <person name="Worley K.C."/>
            <person name="Muzny D.M."/>
            <person name="Gibbs R."/>
        </authorList>
    </citation>
    <scope>NUCLEOTIDE SEQUENCE</scope>
    <source>
        <strain evidence="8">Brora</strain>
    </source>
</reference>
<dbReference type="FunFam" id="3.30.460.10:FF:000018">
    <property type="entry name" value="Mitochondrial assembly of ribosomal large subunit 1"/>
    <property type="match status" value="1"/>
</dbReference>
<dbReference type="EnsemblMetazoa" id="SMAR002417-RA">
    <property type="protein sequence ID" value="SMAR002417-PA"/>
    <property type="gene ID" value="SMAR002417"/>
</dbReference>
<dbReference type="InterPro" id="IPR004394">
    <property type="entry name" value="Iojap/RsfS/C7orf30"/>
</dbReference>
<dbReference type="GO" id="GO:0090071">
    <property type="term" value="P:negative regulation of ribosome biogenesis"/>
    <property type="evidence" value="ECO:0007669"/>
    <property type="project" value="TreeGrafter"/>
</dbReference>
<proteinExistence type="inferred from homology"/>
<comment type="subcellular location">
    <subcellularLocation>
        <location evidence="1">Mitochondrion</location>
    </subcellularLocation>
</comment>
<evidence type="ECO:0000256" key="6">
    <source>
        <dbReference type="SAM" id="MobiDB-lite"/>
    </source>
</evidence>
<evidence type="ECO:0000256" key="3">
    <source>
        <dbReference type="ARBA" id="ARBA00023128"/>
    </source>
</evidence>
<dbReference type="Proteomes" id="UP000014500">
    <property type="component" value="Unassembled WGS sequence"/>
</dbReference>
<dbReference type="InterPro" id="IPR043519">
    <property type="entry name" value="NT_sf"/>
</dbReference>
<dbReference type="PANTHER" id="PTHR21043:SF0">
    <property type="entry name" value="MITOCHONDRIAL ASSEMBLY OF RIBOSOMAL LARGE SUBUNIT PROTEIN 1"/>
    <property type="match status" value="1"/>
</dbReference>
<dbReference type="Gene3D" id="3.30.460.10">
    <property type="entry name" value="Beta Polymerase, domain 2"/>
    <property type="match status" value="1"/>
</dbReference>
<keyword evidence="3" id="KW-0496">Mitochondrion</keyword>
<accession>T1IN47</accession>
<comment type="function">
    <text evidence="4">Required for normal mitochondrial ribosome function and mitochondrial translation. May play a role in ribosome biogenesis by preventing premature association of the 28S and 39S ribosomal subunits. Interacts with mitochondrial ribosomal protein uL14m (MRPL14), probably blocking formation of intersubunit bridge B8, preventing association of the 28S and 39S ribosomal subunits. Addition to isolated mitochondrial ribosomal subunits partially inhibits translation, probably by interfering with the association of the 28S and 39S ribosomal subunits and the formation of functional ribosomes. May also participate in the assembly and/or regulation of the stability of the large subunit of the mitochondrial ribosome. May function as a ribosomal silencing factor.</text>
</comment>
<evidence type="ECO:0000256" key="4">
    <source>
        <dbReference type="ARBA" id="ARBA00053669"/>
    </source>
</evidence>
<dbReference type="STRING" id="126957.T1IN47"/>
<evidence type="ECO:0000256" key="5">
    <source>
        <dbReference type="ARBA" id="ARBA00073331"/>
    </source>
</evidence>
<dbReference type="GO" id="GO:0043023">
    <property type="term" value="F:ribosomal large subunit binding"/>
    <property type="evidence" value="ECO:0007669"/>
    <property type="project" value="TreeGrafter"/>
</dbReference>
<dbReference type="EMBL" id="JH431140">
    <property type="status" value="NOT_ANNOTATED_CDS"/>
    <property type="molecule type" value="Genomic_DNA"/>
</dbReference>
<dbReference type="OMA" id="WRRTIFT"/>
<evidence type="ECO:0000256" key="1">
    <source>
        <dbReference type="ARBA" id="ARBA00004173"/>
    </source>
</evidence>
<evidence type="ECO:0000256" key="2">
    <source>
        <dbReference type="ARBA" id="ARBA00010574"/>
    </source>
</evidence>
<dbReference type="PANTHER" id="PTHR21043">
    <property type="entry name" value="IOJAP SUPERFAMILY ORTHOLOG"/>
    <property type="match status" value="1"/>
</dbReference>
<dbReference type="HOGENOM" id="CLU_083446_1_0_1"/>
<protein>
    <recommendedName>
        <fullName evidence="5">Mitochondrial assembly of ribosomal large subunit protein 1</fullName>
    </recommendedName>
</protein>
<dbReference type="HAMAP" id="MF_01477">
    <property type="entry name" value="Iojap_RsfS"/>
    <property type="match status" value="1"/>
</dbReference>
<name>T1IN47_STRMM</name>
<keyword evidence="8" id="KW-1185">Reference proteome</keyword>
<dbReference type="GO" id="GO:0005739">
    <property type="term" value="C:mitochondrion"/>
    <property type="evidence" value="ECO:0007669"/>
    <property type="project" value="UniProtKB-SubCell"/>
</dbReference>
<sequence>MSAIMLKCKHIFRIFSSTKSNTRHLFRGIVHKPSQCLDFRSSVYSRKSSSDSKSQTNEEIDDDKQMMTPEEKEKWARNALSLSLKERFKVFTEEDADIILDADEINQLEQLETEEEQEFSVYPADDDEFAGYNLERGKKGVYDVDDLVDVLRLEKAKDICVIRVSKELRYADYLVLASAISPRHAIAMSEFLRKLHKRKKHESDPYVDIVGKKTCHEWKTMDFGNIVLHIFLPEKRKEYDLESLWTVGREYDELTQQKTPLDDVLELVEPHVYCYDAVKRKSSDSNETKSD</sequence>
<dbReference type="NCBIfam" id="TIGR00090">
    <property type="entry name" value="rsfS_iojap_ybeB"/>
    <property type="match status" value="1"/>
</dbReference>
<organism evidence="7 8">
    <name type="scientific">Strigamia maritima</name>
    <name type="common">European centipede</name>
    <name type="synonym">Geophilus maritimus</name>
    <dbReference type="NCBI Taxonomy" id="126957"/>
    <lineage>
        <taxon>Eukaryota</taxon>
        <taxon>Metazoa</taxon>
        <taxon>Ecdysozoa</taxon>
        <taxon>Arthropoda</taxon>
        <taxon>Myriapoda</taxon>
        <taxon>Chilopoda</taxon>
        <taxon>Pleurostigmophora</taxon>
        <taxon>Geophilomorpha</taxon>
        <taxon>Linotaeniidae</taxon>
        <taxon>Strigamia</taxon>
    </lineage>
</organism>
<reference evidence="7" key="2">
    <citation type="submission" date="2015-02" db="UniProtKB">
        <authorList>
            <consortium name="EnsemblMetazoa"/>
        </authorList>
    </citation>
    <scope>IDENTIFICATION</scope>
</reference>
<dbReference type="SUPFAM" id="SSF81301">
    <property type="entry name" value="Nucleotidyltransferase"/>
    <property type="match status" value="1"/>
</dbReference>
<dbReference type="eggNOG" id="KOG3212">
    <property type="taxonomic scope" value="Eukaryota"/>
</dbReference>
<dbReference type="PhylomeDB" id="T1IN47"/>
<dbReference type="GO" id="GO:0017148">
    <property type="term" value="P:negative regulation of translation"/>
    <property type="evidence" value="ECO:0007669"/>
    <property type="project" value="TreeGrafter"/>
</dbReference>
<evidence type="ECO:0000313" key="8">
    <source>
        <dbReference type="Proteomes" id="UP000014500"/>
    </source>
</evidence>